<dbReference type="AlphaFoldDB" id="A0A2H1FPB9"/>
<accession>A0A2H1FPB9</accession>
<protein>
    <submittedName>
        <fullName evidence="2">Uncharacterized protein</fullName>
    </submittedName>
</protein>
<evidence type="ECO:0000256" key="1">
    <source>
        <dbReference type="SAM" id="MobiDB-lite"/>
    </source>
</evidence>
<feature type="region of interest" description="Disordered" evidence="1">
    <location>
        <begin position="374"/>
        <end position="395"/>
    </location>
</feature>
<gene>
    <name evidence="2" type="ORF">ZT1E4_G1874</name>
</gene>
<evidence type="ECO:0000313" key="2">
    <source>
        <dbReference type="EMBL" id="SMR43096.1"/>
    </source>
</evidence>
<dbReference type="EMBL" id="LT854253">
    <property type="protein sequence ID" value="SMR43096.1"/>
    <property type="molecule type" value="Genomic_DNA"/>
</dbReference>
<name>A0A2H1FPB9_ZYMTR</name>
<proteinExistence type="predicted"/>
<organism evidence="2 3">
    <name type="scientific">Zymoseptoria tritici ST99CH_1E4</name>
    <dbReference type="NCBI Taxonomy" id="1276532"/>
    <lineage>
        <taxon>Eukaryota</taxon>
        <taxon>Fungi</taxon>
        <taxon>Dikarya</taxon>
        <taxon>Ascomycota</taxon>
        <taxon>Pezizomycotina</taxon>
        <taxon>Dothideomycetes</taxon>
        <taxon>Dothideomycetidae</taxon>
        <taxon>Mycosphaerellales</taxon>
        <taxon>Mycosphaerellaceae</taxon>
        <taxon>Zymoseptoria</taxon>
    </lineage>
</organism>
<dbReference type="Proteomes" id="UP000245764">
    <property type="component" value="Chromosome 1"/>
</dbReference>
<reference evidence="3" key="1">
    <citation type="submission" date="2017-05" db="EMBL/GenBank/DDBJ databases">
        <authorList>
            <person name="Song R."/>
            <person name="Chenine A.L."/>
            <person name="Ruprecht R.M."/>
        </authorList>
    </citation>
    <scope>NUCLEOTIDE SEQUENCE [LARGE SCALE GENOMIC DNA]</scope>
</reference>
<evidence type="ECO:0000313" key="3">
    <source>
        <dbReference type="Proteomes" id="UP000245764"/>
    </source>
</evidence>
<sequence length="395" mass="45154">MTGAQLARDCRLEMRIGDQIRANHNRLNREAIESANHADRPPSFVPTQMLQPFTFPGNRRFLLPALRLYGHFIDHALPIFHCLLQMAPKLLLRNAASDSRIWIYPEPLLSLTKEQKESTLDYVRRVEEAVDWSIGDPRNTARLGESVEGLTTAQRDRPLLRWGLLGYGSSILINRNMIQAVEDSVRSGDDAAGEMWHSFCLAVLWLHEMSHAVVNAVLPLVDEQREVYLGTTASTDEVGFEVERRIFGGRFQFHKDSILAGKVVLKEWPDRQTLAEYRQLGFSLKTRGSPKALMNDWTVLWRVESAFWQRMFKEEFWLQDSFTLRPEKNIGMAILLKQSDLTIVEEEAMCSKLRSMGYVTKDGMWVRQQSADDVSGTQTAVTSEVVKAEKEDEIA</sequence>